<dbReference type="AlphaFoldDB" id="A0A452YBG8"/>
<reference evidence="2" key="3">
    <citation type="journal article" date="2017" name="Nature">
        <title>Genome sequence of the progenitor of the wheat D genome Aegilops tauschii.</title>
        <authorList>
            <person name="Luo M.C."/>
            <person name="Gu Y.Q."/>
            <person name="Puiu D."/>
            <person name="Wang H."/>
            <person name="Twardziok S.O."/>
            <person name="Deal K.R."/>
            <person name="Huo N."/>
            <person name="Zhu T."/>
            <person name="Wang L."/>
            <person name="Wang Y."/>
            <person name="McGuire P.E."/>
            <person name="Liu S."/>
            <person name="Long H."/>
            <person name="Ramasamy R.K."/>
            <person name="Rodriguez J.C."/>
            <person name="Van S.L."/>
            <person name="Yuan L."/>
            <person name="Wang Z."/>
            <person name="Xia Z."/>
            <person name="Xiao L."/>
            <person name="Anderson O.D."/>
            <person name="Ouyang S."/>
            <person name="Liang Y."/>
            <person name="Zimin A.V."/>
            <person name="Pertea G."/>
            <person name="Qi P."/>
            <person name="Bennetzen J.L."/>
            <person name="Dai X."/>
            <person name="Dawson M.W."/>
            <person name="Muller H.G."/>
            <person name="Kugler K."/>
            <person name="Rivarola-Duarte L."/>
            <person name="Spannagl M."/>
            <person name="Mayer K.F.X."/>
            <person name="Lu F.H."/>
            <person name="Bevan M.W."/>
            <person name="Leroy P."/>
            <person name="Li P."/>
            <person name="You F.M."/>
            <person name="Sun Q."/>
            <person name="Liu Z."/>
            <person name="Lyons E."/>
            <person name="Wicker T."/>
            <person name="Salzberg S.L."/>
            <person name="Devos K.M."/>
            <person name="Dvorak J."/>
        </authorList>
    </citation>
    <scope>NUCLEOTIDE SEQUENCE [LARGE SCALE GENOMIC DNA]</scope>
    <source>
        <strain evidence="2">cv. AL8/78</strain>
    </source>
</reference>
<dbReference type="EnsemblPlants" id="AET1Gv20365800.1">
    <property type="protein sequence ID" value="AET1Gv20365800.1"/>
    <property type="gene ID" value="AET1Gv20365800"/>
</dbReference>
<evidence type="ECO:0000313" key="3">
    <source>
        <dbReference type="Proteomes" id="UP000015105"/>
    </source>
</evidence>
<protein>
    <recommendedName>
        <fullName evidence="1">Reverse transcriptase zinc-binding domain-containing protein</fullName>
    </recommendedName>
</protein>
<reference evidence="2" key="4">
    <citation type="submission" date="2019-03" db="UniProtKB">
        <authorList>
            <consortium name="EnsemblPlants"/>
        </authorList>
    </citation>
    <scope>IDENTIFICATION</scope>
</reference>
<keyword evidence="3" id="KW-1185">Reference proteome</keyword>
<reference evidence="3" key="2">
    <citation type="journal article" date="2017" name="Nat. Plants">
        <title>The Aegilops tauschii genome reveals multiple impacts of transposons.</title>
        <authorList>
            <person name="Zhao G."/>
            <person name="Zou C."/>
            <person name="Li K."/>
            <person name="Wang K."/>
            <person name="Li T."/>
            <person name="Gao L."/>
            <person name="Zhang X."/>
            <person name="Wang H."/>
            <person name="Yang Z."/>
            <person name="Liu X."/>
            <person name="Jiang W."/>
            <person name="Mao L."/>
            <person name="Kong X."/>
            <person name="Jiao Y."/>
            <person name="Jia J."/>
        </authorList>
    </citation>
    <scope>NUCLEOTIDE SEQUENCE [LARGE SCALE GENOMIC DNA]</scope>
    <source>
        <strain evidence="3">cv. AL8/78</strain>
    </source>
</reference>
<accession>A0A452YBG8</accession>
<evidence type="ECO:0000313" key="2">
    <source>
        <dbReference type="EnsemblPlants" id="AET1Gv20365800.1"/>
    </source>
</evidence>
<dbReference type="Gramene" id="AET1Gv20365800.1">
    <property type="protein sequence ID" value="AET1Gv20365800.1"/>
    <property type="gene ID" value="AET1Gv20365800"/>
</dbReference>
<evidence type="ECO:0000259" key="1">
    <source>
        <dbReference type="Pfam" id="PF13966"/>
    </source>
</evidence>
<reference evidence="2" key="5">
    <citation type="journal article" date="2021" name="G3 (Bethesda)">
        <title>Aegilops tauschii genome assembly Aet v5.0 features greater sequence contiguity and improved annotation.</title>
        <authorList>
            <person name="Wang L."/>
            <person name="Zhu T."/>
            <person name="Rodriguez J.C."/>
            <person name="Deal K.R."/>
            <person name="Dubcovsky J."/>
            <person name="McGuire P.E."/>
            <person name="Lux T."/>
            <person name="Spannagl M."/>
            <person name="Mayer K.F.X."/>
            <person name="Baldrich P."/>
            <person name="Meyers B.C."/>
            <person name="Huo N."/>
            <person name="Gu Y.Q."/>
            <person name="Zhou H."/>
            <person name="Devos K.M."/>
            <person name="Bennetzen J.L."/>
            <person name="Unver T."/>
            <person name="Budak H."/>
            <person name="Gulick P.J."/>
            <person name="Galiba G."/>
            <person name="Kalapos B."/>
            <person name="Nelson D.R."/>
            <person name="Li P."/>
            <person name="You F.M."/>
            <person name="Luo M.C."/>
            <person name="Dvorak J."/>
        </authorList>
    </citation>
    <scope>NUCLEOTIDE SEQUENCE [LARGE SCALE GENOMIC DNA]</scope>
    <source>
        <strain evidence="2">cv. AL8/78</strain>
    </source>
</reference>
<dbReference type="InterPro" id="IPR026960">
    <property type="entry name" value="RVT-Znf"/>
</dbReference>
<feature type="domain" description="Reverse transcriptase zinc-binding" evidence="1">
    <location>
        <begin position="2"/>
        <end position="48"/>
    </location>
</feature>
<dbReference type="Proteomes" id="UP000015105">
    <property type="component" value="Chromosome 1D"/>
</dbReference>
<sequence length="74" mass="8808">VDRLNTRNMLSRRHYNIGTNLDCLLCGEHVEETLEHLFFRCTFSTRCWLKLNITWPATGDRLHLLKHLKTGNQR</sequence>
<dbReference type="Pfam" id="PF13966">
    <property type="entry name" value="zf-RVT"/>
    <property type="match status" value="1"/>
</dbReference>
<organism evidence="2 3">
    <name type="scientific">Aegilops tauschii subsp. strangulata</name>
    <name type="common">Goatgrass</name>
    <dbReference type="NCBI Taxonomy" id="200361"/>
    <lineage>
        <taxon>Eukaryota</taxon>
        <taxon>Viridiplantae</taxon>
        <taxon>Streptophyta</taxon>
        <taxon>Embryophyta</taxon>
        <taxon>Tracheophyta</taxon>
        <taxon>Spermatophyta</taxon>
        <taxon>Magnoliopsida</taxon>
        <taxon>Liliopsida</taxon>
        <taxon>Poales</taxon>
        <taxon>Poaceae</taxon>
        <taxon>BOP clade</taxon>
        <taxon>Pooideae</taxon>
        <taxon>Triticodae</taxon>
        <taxon>Triticeae</taxon>
        <taxon>Triticinae</taxon>
        <taxon>Aegilops</taxon>
    </lineage>
</organism>
<name>A0A452YBG8_AEGTS</name>
<proteinExistence type="predicted"/>
<reference evidence="3" key="1">
    <citation type="journal article" date="2014" name="Science">
        <title>Ancient hybridizations among the ancestral genomes of bread wheat.</title>
        <authorList>
            <consortium name="International Wheat Genome Sequencing Consortium,"/>
            <person name="Marcussen T."/>
            <person name="Sandve S.R."/>
            <person name="Heier L."/>
            <person name="Spannagl M."/>
            <person name="Pfeifer M."/>
            <person name="Jakobsen K.S."/>
            <person name="Wulff B.B."/>
            <person name="Steuernagel B."/>
            <person name="Mayer K.F."/>
            <person name="Olsen O.A."/>
        </authorList>
    </citation>
    <scope>NUCLEOTIDE SEQUENCE [LARGE SCALE GENOMIC DNA]</scope>
    <source>
        <strain evidence="3">cv. AL8/78</strain>
    </source>
</reference>